<dbReference type="PANTHER" id="PTHR23356">
    <property type="entry name" value="DPY30-RELATED"/>
    <property type="match status" value="1"/>
</dbReference>
<dbReference type="AlphaFoldDB" id="A0AAD5QAA3"/>
<reference evidence="2" key="1">
    <citation type="submission" date="2021-12" db="EMBL/GenBank/DDBJ databases">
        <title>Prjna785345.</title>
        <authorList>
            <person name="Rujirawat T."/>
            <person name="Krajaejun T."/>
        </authorList>
    </citation>
    <scope>NUCLEOTIDE SEQUENCE</scope>
    <source>
        <strain evidence="2">Pi057C3</strain>
    </source>
</reference>
<sequence>MSTNVEFDQAYLRDTVSAPLTEAMAQLAIVQPQDPVEFLGQFLLKYVDNELRKQELAKLKQQNGGKAPGFPEYHVYGADMSSDNNAHDVKLEQLLAAERSIEGRLRDVKSVPDLFQVYLQWLATTLNAEEAYIGVRTANPAGQQLVHWVASSRGLKSSATVDKFLTEETGVTFDVFKEVEDPTGATDADGNPLPPAVPRYLHVENVLREPRMKFFHVPKLGAYLTRGLKYKSFLHADVFNESSPEEPRIKDDAWLVVSADTMGQARAFTHQEIESFQRSSAQLIQRLEELERDLYRRDAERKSTQDDVQLKEFGIAFASQVAIQEENLMLQMQSLPEDEKTLKESELRLAFLTYLLVTHAPTLAVASLRVVPFKSVTLSTFAAALTLLGHQRKAMLNPATQVPSWERIAPLVQEESLRPALEAFQATAMPPTTDAKQLLTGITKADAEAENSITASLFAWVQAAIAHAEQLEAAAERERALREQQAAEEEQ</sequence>
<proteinExistence type="inferred from homology"/>
<name>A0AAD5QAA3_PYTIN</name>
<comment type="caution">
    <text evidence="2">The sequence shown here is derived from an EMBL/GenBank/DDBJ whole genome shotgun (WGS) entry which is preliminary data.</text>
</comment>
<evidence type="ECO:0000256" key="1">
    <source>
        <dbReference type="ARBA" id="ARBA00010849"/>
    </source>
</evidence>
<dbReference type="PANTHER" id="PTHR23356:SF16">
    <property type="entry name" value="DPY30 DOMAIN CONTAINING 2"/>
    <property type="match status" value="1"/>
</dbReference>
<dbReference type="InterPro" id="IPR037856">
    <property type="entry name" value="Sdc1/DPY30"/>
</dbReference>
<dbReference type="InterPro" id="IPR007858">
    <property type="entry name" value="Dpy-30_motif"/>
</dbReference>
<dbReference type="EMBL" id="JAKCXM010000075">
    <property type="protein sequence ID" value="KAJ0403769.1"/>
    <property type="molecule type" value="Genomic_DNA"/>
</dbReference>
<dbReference type="Proteomes" id="UP001209570">
    <property type="component" value="Unassembled WGS sequence"/>
</dbReference>
<accession>A0AAD5QAA3</accession>
<gene>
    <name evidence="2" type="ORF">P43SY_006312</name>
</gene>
<dbReference type="GO" id="GO:0048188">
    <property type="term" value="C:Set1C/COMPASS complex"/>
    <property type="evidence" value="ECO:0007669"/>
    <property type="project" value="InterPro"/>
</dbReference>
<dbReference type="Pfam" id="PF05186">
    <property type="entry name" value="Dpy-30"/>
    <property type="match status" value="1"/>
</dbReference>
<dbReference type="Gene3D" id="1.20.890.10">
    <property type="entry name" value="cAMP-dependent protein kinase regulatory subunit, dimerization-anchoring domain"/>
    <property type="match status" value="1"/>
</dbReference>
<comment type="similarity">
    <text evidence="1">Belongs to the dpy-30 family.</text>
</comment>
<dbReference type="CDD" id="cd22966">
    <property type="entry name" value="DD_DYDC-like"/>
    <property type="match status" value="1"/>
</dbReference>
<evidence type="ECO:0000313" key="2">
    <source>
        <dbReference type="EMBL" id="KAJ0403769.1"/>
    </source>
</evidence>
<evidence type="ECO:0000313" key="3">
    <source>
        <dbReference type="Proteomes" id="UP001209570"/>
    </source>
</evidence>
<dbReference type="InterPro" id="IPR049630">
    <property type="entry name" value="DYDC-like_DD"/>
</dbReference>
<evidence type="ECO:0008006" key="4">
    <source>
        <dbReference type="Google" id="ProtNLM"/>
    </source>
</evidence>
<protein>
    <recommendedName>
        <fullName evidence="4">Flagella associated protein</fullName>
    </recommendedName>
</protein>
<organism evidence="2 3">
    <name type="scientific">Pythium insidiosum</name>
    <name type="common">Pythiosis disease agent</name>
    <dbReference type="NCBI Taxonomy" id="114742"/>
    <lineage>
        <taxon>Eukaryota</taxon>
        <taxon>Sar</taxon>
        <taxon>Stramenopiles</taxon>
        <taxon>Oomycota</taxon>
        <taxon>Peronosporomycetes</taxon>
        <taxon>Pythiales</taxon>
        <taxon>Pythiaceae</taxon>
        <taxon>Pythium</taxon>
    </lineage>
</organism>
<keyword evidence="3" id="KW-1185">Reference proteome</keyword>